<evidence type="ECO:0000313" key="3">
    <source>
        <dbReference type="EMBL" id="GMJ03629.1"/>
    </source>
</evidence>
<keyword evidence="4" id="KW-1185">Reference proteome</keyword>
<gene>
    <name evidence="3" type="ORF">HRI_004032100</name>
</gene>
<dbReference type="InterPro" id="IPR000477">
    <property type="entry name" value="RT_dom"/>
</dbReference>
<dbReference type="OrthoDB" id="994369at2759"/>
<accession>A0A9W7J1B4</accession>
<organism evidence="3 4">
    <name type="scientific">Hibiscus trionum</name>
    <name type="common">Flower of an hour</name>
    <dbReference type="NCBI Taxonomy" id="183268"/>
    <lineage>
        <taxon>Eukaryota</taxon>
        <taxon>Viridiplantae</taxon>
        <taxon>Streptophyta</taxon>
        <taxon>Embryophyta</taxon>
        <taxon>Tracheophyta</taxon>
        <taxon>Spermatophyta</taxon>
        <taxon>Magnoliopsida</taxon>
        <taxon>eudicotyledons</taxon>
        <taxon>Gunneridae</taxon>
        <taxon>Pentapetalae</taxon>
        <taxon>rosids</taxon>
        <taxon>malvids</taxon>
        <taxon>Malvales</taxon>
        <taxon>Malvaceae</taxon>
        <taxon>Malvoideae</taxon>
        <taxon>Hibiscus</taxon>
    </lineage>
</organism>
<comment type="caution">
    <text evidence="3">The sequence shown here is derived from an EMBL/GenBank/DDBJ whole genome shotgun (WGS) entry which is preliminary data.</text>
</comment>
<dbReference type="PROSITE" id="PS50878">
    <property type="entry name" value="RT_POL"/>
    <property type="match status" value="1"/>
</dbReference>
<reference evidence="3" key="1">
    <citation type="submission" date="2023-05" db="EMBL/GenBank/DDBJ databases">
        <title>Genome and transcriptome analyses reveal genes involved in the formation of fine ridges on petal epidermal cells in Hibiscus trionum.</title>
        <authorList>
            <person name="Koshimizu S."/>
            <person name="Masuda S."/>
            <person name="Ishii T."/>
            <person name="Shirasu K."/>
            <person name="Hoshino A."/>
            <person name="Arita M."/>
        </authorList>
    </citation>
    <scope>NUCLEOTIDE SEQUENCE</scope>
    <source>
        <strain evidence="3">Hamamatsu line</strain>
    </source>
</reference>
<sequence length="181" mass="20760">MCKGLRQGNPLSLFFLSFLLKPYICCYKKAVQAKAFEGITIIEQYDPITHLQFADDTILFVRPEEEHLRNVKRIPRCFEVSSRLSINFKRTCLIGINVEDECLNQLAKLCGFKKGKLPFNYLGIPLGVDSRKVTTWDPAVDKVRLKLAGWKCRSLAFARRVILINSVLSTLPLYFRSQNPC</sequence>
<dbReference type="AlphaFoldDB" id="A0A9W7J1B4"/>
<evidence type="ECO:0000313" key="4">
    <source>
        <dbReference type="Proteomes" id="UP001165190"/>
    </source>
</evidence>
<dbReference type="Proteomes" id="UP001165190">
    <property type="component" value="Unassembled WGS sequence"/>
</dbReference>
<dbReference type="PANTHER" id="PTHR33116:SF75">
    <property type="entry name" value="RIBONUCLEASE H PROTEIN"/>
    <property type="match status" value="1"/>
</dbReference>
<name>A0A9W7J1B4_HIBTR</name>
<feature type="signal peptide" evidence="1">
    <location>
        <begin position="1"/>
        <end position="26"/>
    </location>
</feature>
<evidence type="ECO:0000259" key="2">
    <source>
        <dbReference type="PROSITE" id="PS50878"/>
    </source>
</evidence>
<feature type="domain" description="Reverse transcriptase" evidence="2">
    <location>
        <begin position="1"/>
        <end position="126"/>
    </location>
</feature>
<feature type="chain" id="PRO_5040911284" description="Reverse transcriptase domain-containing protein" evidence="1">
    <location>
        <begin position="27"/>
        <end position="181"/>
    </location>
</feature>
<dbReference type="PANTHER" id="PTHR33116">
    <property type="entry name" value="REVERSE TRANSCRIPTASE ZINC-BINDING DOMAIN-CONTAINING PROTEIN-RELATED-RELATED"/>
    <property type="match status" value="1"/>
</dbReference>
<evidence type="ECO:0000256" key="1">
    <source>
        <dbReference type="SAM" id="SignalP"/>
    </source>
</evidence>
<dbReference type="EMBL" id="BSYR01000037">
    <property type="protein sequence ID" value="GMJ03629.1"/>
    <property type="molecule type" value="Genomic_DNA"/>
</dbReference>
<proteinExistence type="predicted"/>
<protein>
    <recommendedName>
        <fullName evidence="2">Reverse transcriptase domain-containing protein</fullName>
    </recommendedName>
</protein>
<keyword evidence="1" id="KW-0732">Signal</keyword>